<dbReference type="InterPro" id="IPR057982">
    <property type="entry name" value="TPR_NAA35"/>
</dbReference>
<feature type="domain" description="NAA35-like N-terminal" evidence="5">
    <location>
        <begin position="20"/>
        <end position="188"/>
    </location>
</feature>
<protein>
    <recommendedName>
        <fullName evidence="9">Amino-acid N-acetyltransferase subunit Mak10</fullName>
    </recommendedName>
</protein>
<sequence length="794" mass="89331">MISCDITDEFTRAASKLELGQLVRHKCFSLFDAVGALEIMDSKMDSGYLDGGENHAQALEDDYDVMRELRPEEVLGIMDQLLCHEMAWHMGHPLSQTLFTSIYLDRLLWPSPVSFDDARFGRDQKQDARDAEGDRPWAHLVLRVYCLALVKACDLVLARVTSECYYEEEDFVTLLFNRSLLSVFDLDHFYPVLDRAVTWLSEQEGKIDVALRQALVDRLEFRRNFLVALGQDVVVTKEPFKACLAHALRIEKSIPLGEPVPDAFSLKIQRRLASTMPPRPMVNISAAAAMDHLRRFCQDAIDTQEILDYNGPYNLSVWILPLPPFSRLSAAVGWVNSDGEQVSVQALMSRRPQPSVYIRALLQTFIASDRKILGRVAVQQCLYDDLAELVLPYSPLLQGSIDDVEAPSDPRFQMARHMEGFVRRASQPFVDGFRTACLNRCRVRRMLCHTIIEWDNLQVEAEELDAHLRTLTLEAPLMTPGGPPTYSYPLSSWAYHEKLRQLRLIIQLGFELTIYSPEEFPGMFWYLSHLCSTHIAHLDRIRTFVTAASTQPQPKSKHRSGERKRAFKRTLDRLDRHTTHLVAIEALALALHALYVLLDRHGLLPQTRSCHAYSNSRLRYELRMKPFLPILLPELVPFDIYEREAALHGDSDAVVLSRALTSVGEARKAWEGVLSHGAFLPPSSPSRREAAPPSTGDRSATEEDWLRDVKDSLRACIGASIAIGTVRQALSMQAGTRPSSDSAVGVDGGDGGGEGDGRDLGCVVPFRVEIPEVGRKGRWHACWAVPQVSEVPTV</sequence>
<accession>A0A232LXK8</accession>
<dbReference type="Pfam" id="PF04112">
    <property type="entry name" value="Mak10"/>
    <property type="match status" value="1"/>
</dbReference>
<keyword evidence="3" id="KW-0963">Cytoplasm</keyword>
<dbReference type="PANTHER" id="PTHR21373:SF0">
    <property type="entry name" value="N-ALPHA-ACETYLTRANSFERASE 35, NATC AUXILIARY SUBUNIT"/>
    <property type="match status" value="1"/>
</dbReference>
<dbReference type="EMBL" id="NPHW01003859">
    <property type="protein sequence ID" value="OXV08836.1"/>
    <property type="molecule type" value="Genomic_DNA"/>
</dbReference>
<proteinExistence type="inferred from homology"/>
<evidence type="ECO:0000313" key="7">
    <source>
        <dbReference type="EMBL" id="OXV08836.1"/>
    </source>
</evidence>
<gene>
    <name evidence="7" type="ORF">Egran_03400</name>
</gene>
<feature type="domain" description="NAA35-like TPR repeats" evidence="6">
    <location>
        <begin position="351"/>
        <end position="668"/>
    </location>
</feature>
<dbReference type="Proteomes" id="UP000243515">
    <property type="component" value="Unassembled WGS sequence"/>
</dbReference>
<dbReference type="PANTHER" id="PTHR21373">
    <property type="entry name" value="GLUCOSE REPRESSIBLE PROTEIN MAK10"/>
    <property type="match status" value="1"/>
</dbReference>
<feature type="compositionally biased region" description="Polar residues" evidence="4">
    <location>
        <begin position="733"/>
        <end position="742"/>
    </location>
</feature>
<reference evidence="7 8" key="1">
    <citation type="journal article" date="2015" name="Environ. Microbiol.">
        <title>Metagenome sequence of Elaphomyces granulatus from sporocarp tissue reveals Ascomycota ectomycorrhizal fingerprints of genome expansion and a Proteobacteria-rich microbiome.</title>
        <authorList>
            <person name="Quandt C.A."/>
            <person name="Kohler A."/>
            <person name="Hesse C.N."/>
            <person name="Sharpton T.J."/>
            <person name="Martin F."/>
            <person name="Spatafora J.W."/>
        </authorList>
    </citation>
    <scope>NUCLEOTIDE SEQUENCE [LARGE SCALE GENOMIC DNA]</scope>
    <source>
        <strain evidence="7 8">OSC145934</strain>
    </source>
</reference>
<evidence type="ECO:0000256" key="1">
    <source>
        <dbReference type="ARBA" id="ARBA00004496"/>
    </source>
</evidence>
<comment type="caution">
    <text evidence="7">The sequence shown here is derived from an EMBL/GenBank/DDBJ whole genome shotgun (WGS) entry which is preliminary data.</text>
</comment>
<comment type="subcellular location">
    <subcellularLocation>
        <location evidence="1">Cytoplasm</location>
    </subcellularLocation>
</comment>
<dbReference type="Pfam" id="PF25789">
    <property type="entry name" value="TPR_NAA35"/>
    <property type="match status" value="1"/>
</dbReference>
<comment type="similarity">
    <text evidence="2">Belongs to the MAK10 family.</text>
</comment>
<dbReference type="InterPro" id="IPR057983">
    <property type="entry name" value="NAA35-like_N"/>
</dbReference>
<evidence type="ECO:0000256" key="4">
    <source>
        <dbReference type="SAM" id="MobiDB-lite"/>
    </source>
</evidence>
<evidence type="ECO:0008006" key="9">
    <source>
        <dbReference type="Google" id="ProtNLM"/>
    </source>
</evidence>
<dbReference type="InterPro" id="IPR007244">
    <property type="entry name" value="Naa35_N"/>
</dbReference>
<dbReference type="OrthoDB" id="269405at2759"/>
<evidence type="ECO:0000259" key="6">
    <source>
        <dbReference type="Pfam" id="PF25789"/>
    </source>
</evidence>
<evidence type="ECO:0000256" key="3">
    <source>
        <dbReference type="ARBA" id="ARBA00022490"/>
    </source>
</evidence>
<organism evidence="7 8">
    <name type="scientific">Elaphomyces granulatus</name>
    <dbReference type="NCBI Taxonomy" id="519963"/>
    <lineage>
        <taxon>Eukaryota</taxon>
        <taxon>Fungi</taxon>
        <taxon>Dikarya</taxon>
        <taxon>Ascomycota</taxon>
        <taxon>Pezizomycotina</taxon>
        <taxon>Eurotiomycetes</taxon>
        <taxon>Eurotiomycetidae</taxon>
        <taxon>Eurotiales</taxon>
        <taxon>Elaphomycetaceae</taxon>
        <taxon>Elaphomyces</taxon>
    </lineage>
</organism>
<evidence type="ECO:0000313" key="8">
    <source>
        <dbReference type="Proteomes" id="UP000243515"/>
    </source>
</evidence>
<name>A0A232LXK8_9EURO</name>
<dbReference type="AlphaFoldDB" id="A0A232LXK8"/>
<evidence type="ECO:0000256" key="2">
    <source>
        <dbReference type="ARBA" id="ARBA00006289"/>
    </source>
</evidence>
<feature type="region of interest" description="Disordered" evidence="4">
    <location>
        <begin position="733"/>
        <end position="758"/>
    </location>
</feature>
<dbReference type="GO" id="GO:0031417">
    <property type="term" value="C:NatC complex"/>
    <property type="evidence" value="ECO:0007669"/>
    <property type="project" value="InterPro"/>
</dbReference>
<evidence type="ECO:0000259" key="5">
    <source>
        <dbReference type="Pfam" id="PF04112"/>
    </source>
</evidence>
<feature type="region of interest" description="Disordered" evidence="4">
    <location>
        <begin position="681"/>
        <end position="704"/>
    </location>
</feature>
<keyword evidence="8" id="KW-1185">Reference proteome</keyword>